<evidence type="ECO:0000256" key="3">
    <source>
        <dbReference type="ARBA" id="ARBA00022553"/>
    </source>
</evidence>
<keyword evidence="7" id="KW-0067">ATP-binding</keyword>
<keyword evidence="11" id="KW-0812">Transmembrane</keyword>
<keyword evidence="6" id="KW-0418">Kinase</keyword>
<evidence type="ECO:0000256" key="8">
    <source>
        <dbReference type="ARBA" id="ARBA00023012"/>
    </source>
</evidence>
<keyword evidence="11" id="KW-1133">Transmembrane helix</keyword>
<dbReference type="Pfam" id="PF02518">
    <property type="entry name" value="HATPase_c"/>
    <property type="match status" value="1"/>
</dbReference>
<dbReference type="PROSITE" id="PS50109">
    <property type="entry name" value="HIS_KIN"/>
    <property type="match status" value="1"/>
</dbReference>
<keyword evidence="11" id="KW-0472">Membrane</keyword>
<dbReference type="EC" id="2.7.13.3" evidence="2"/>
<keyword evidence="4" id="KW-0808">Transferase</keyword>
<dbReference type="InterPro" id="IPR005467">
    <property type="entry name" value="His_kinase_dom"/>
</dbReference>
<dbReference type="InterPro" id="IPR036890">
    <property type="entry name" value="HATPase_C_sf"/>
</dbReference>
<dbReference type="Pfam" id="PF13424">
    <property type="entry name" value="TPR_12"/>
    <property type="match status" value="1"/>
</dbReference>
<dbReference type="Pfam" id="PF07730">
    <property type="entry name" value="HisKA_3"/>
    <property type="match status" value="1"/>
</dbReference>
<dbReference type="InterPro" id="IPR019734">
    <property type="entry name" value="TPR_rpt"/>
</dbReference>
<dbReference type="InterPro" id="IPR011712">
    <property type="entry name" value="Sig_transdc_His_kin_sub3_dim/P"/>
</dbReference>
<keyword evidence="5" id="KW-0547">Nucleotide-binding</keyword>
<evidence type="ECO:0000256" key="6">
    <source>
        <dbReference type="ARBA" id="ARBA00022777"/>
    </source>
</evidence>
<dbReference type="SMART" id="SM00387">
    <property type="entry name" value="HATPase_c"/>
    <property type="match status" value="1"/>
</dbReference>
<evidence type="ECO:0000256" key="11">
    <source>
        <dbReference type="SAM" id="Phobius"/>
    </source>
</evidence>
<keyword evidence="8" id="KW-0902">Two-component regulatory system</keyword>
<gene>
    <name evidence="13" type="ORF">FEE95_02950</name>
</gene>
<keyword evidence="14" id="KW-1185">Reference proteome</keyword>
<dbReference type="SMART" id="SM00028">
    <property type="entry name" value="TPR"/>
    <property type="match status" value="5"/>
</dbReference>
<feature type="domain" description="Histidine kinase" evidence="12">
    <location>
        <begin position="478"/>
        <end position="666"/>
    </location>
</feature>
<dbReference type="GO" id="GO:0046983">
    <property type="term" value="F:protein dimerization activity"/>
    <property type="evidence" value="ECO:0007669"/>
    <property type="project" value="InterPro"/>
</dbReference>
<protein>
    <recommendedName>
        <fullName evidence="2">histidine kinase</fullName>
        <ecNumber evidence="2">2.7.13.3</ecNumber>
    </recommendedName>
</protein>
<evidence type="ECO:0000256" key="9">
    <source>
        <dbReference type="PROSITE-ProRule" id="PRU00339"/>
    </source>
</evidence>
<reference evidence="13 14" key="1">
    <citation type="submission" date="2019-05" db="EMBL/GenBank/DDBJ databases">
        <authorList>
            <person name="Zhang J.-Y."/>
            <person name="Feg X."/>
            <person name="Du Z.-J."/>
        </authorList>
    </citation>
    <scope>NUCLEOTIDE SEQUENCE [LARGE SCALE GENOMIC DNA]</scope>
    <source>
        <strain evidence="13 14">RZ26</strain>
    </source>
</reference>
<dbReference type="GO" id="GO:0016020">
    <property type="term" value="C:membrane"/>
    <property type="evidence" value="ECO:0007669"/>
    <property type="project" value="InterPro"/>
</dbReference>
<comment type="caution">
    <text evidence="13">The sequence shown here is derived from an EMBL/GenBank/DDBJ whole genome shotgun (WGS) entry which is preliminary data.</text>
</comment>
<feature type="transmembrane region" description="Helical" evidence="11">
    <location>
        <begin position="411"/>
        <end position="431"/>
    </location>
</feature>
<organism evidence="13 14">
    <name type="scientific">Maribacter algarum</name>
    <name type="common">ex Zhang et al. 2020</name>
    <dbReference type="NCBI Taxonomy" id="2578118"/>
    <lineage>
        <taxon>Bacteria</taxon>
        <taxon>Pseudomonadati</taxon>
        <taxon>Bacteroidota</taxon>
        <taxon>Flavobacteriia</taxon>
        <taxon>Flavobacteriales</taxon>
        <taxon>Flavobacteriaceae</taxon>
        <taxon>Maribacter</taxon>
    </lineage>
</organism>
<dbReference type="SUPFAM" id="SSF48452">
    <property type="entry name" value="TPR-like"/>
    <property type="match status" value="1"/>
</dbReference>
<name>A0A5S3PTU7_9FLAO</name>
<comment type="catalytic activity">
    <reaction evidence="1">
        <text>ATP + protein L-histidine = ADP + protein N-phospho-L-histidine.</text>
        <dbReference type="EC" id="2.7.13.3"/>
    </reaction>
</comment>
<dbReference type="InterPro" id="IPR003594">
    <property type="entry name" value="HATPase_dom"/>
</dbReference>
<dbReference type="SUPFAM" id="SSF55874">
    <property type="entry name" value="ATPase domain of HSP90 chaperone/DNA topoisomerase II/histidine kinase"/>
    <property type="match status" value="1"/>
</dbReference>
<dbReference type="OrthoDB" id="9778366at2"/>
<evidence type="ECO:0000259" key="12">
    <source>
        <dbReference type="PROSITE" id="PS50109"/>
    </source>
</evidence>
<dbReference type="Proteomes" id="UP000310314">
    <property type="component" value="Unassembled WGS sequence"/>
</dbReference>
<dbReference type="PROSITE" id="PS50005">
    <property type="entry name" value="TPR"/>
    <property type="match status" value="1"/>
</dbReference>
<dbReference type="EMBL" id="VATY01000001">
    <property type="protein sequence ID" value="TMM58405.1"/>
    <property type="molecule type" value="Genomic_DNA"/>
</dbReference>
<dbReference type="PANTHER" id="PTHR24421">
    <property type="entry name" value="NITRATE/NITRITE SENSOR PROTEIN NARX-RELATED"/>
    <property type="match status" value="1"/>
</dbReference>
<evidence type="ECO:0000256" key="7">
    <source>
        <dbReference type="ARBA" id="ARBA00022840"/>
    </source>
</evidence>
<dbReference type="GO" id="GO:0005524">
    <property type="term" value="F:ATP binding"/>
    <property type="evidence" value="ECO:0007669"/>
    <property type="project" value="UniProtKB-KW"/>
</dbReference>
<dbReference type="GO" id="GO:0000155">
    <property type="term" value="F:phosphorelay sensor kinase activity"/>
    <property type="evidence" value="ECO:0007669"/>
    <property type="project" value="InterPro"/>
</dbReference>
<evidence type="ECO:0000313" key="13">
    <source>
        <dbReference type="EMBL" id="TMM58405.1"/>
    </source>
</evidence>
<evidence type="ECO:0000256" key="5">
    <source>
        <dbReference type="ARBA" id="ARBA00022741"/>
    </source>
</evidence>
<dbReference type="Gene3D" id="1.20.5.1930">
    <property type="match status" value="1"/>
</dbReference>
<evidence type="ECO:0000313" key="14">
    <source>
        <dbReference type="Proteomes" id="UP000310314"/>
    </source>
</evidence>
<evidence type="ECO:0000256" key="1">
    <source>
        <dbReference type="ARBA" id="ARBA00000085"/>
    </source>
</evidence>
<keyword evidence="10" id="KW-0175">Coiled coil</keyword>
<evidence type="ECO:0000256" key="4">
    <source>
        <dbReference type="ARBA" id="ARBA00022679"/>
    </source>
</evidence>
<feature type="coiled-coil region" evidence="10">
    <location>
        <begin position="323"/>
        <end position="393"/>
    </location>
</feature>
<keyword evidence="9" id="KW-0802">TPR repeat</keyword>
<dbReference type="Gene3D" id="1.25.40.10">
    <property type="entry name" value="Tetratricopeptide repeat domain"/>
    <property type="match status" value="2"/>
</dbReference>
<dbReference type="InterPro" id="IPR050482">
    <property type="entry name" value="Sensor_HK_TwoCompSys"/>
</dbReference>
<evidence type="ECO:0000256" key="10">
    <source>
        <dbReference type="SAM" id="Coils"/>
    </source>
</evidence>
<sequence length="666" mass="76280">MFSKFHFLILIFTFGILNSTFGQESSLAKIDSLKNVLKKTSTSLEKAEILYHLAEAKSNSDSTEAFKYSRAALELFEKNQDSLGIARARNVLGLSYFNFGDPEDAEKNHRQALEIAEKLIRKDSSYKHMKLWTHSNFSMGVSMSIQGKKSEELEYYLAAAPIARKIKDYRMLAIMNTNFAIMYVNNKEFENAYPYFEENTSLFKNIELQSTEIHDRLIFAYCLKELDSLDRMKTILNNVKDNLAGSSNNLQIQLYHNILGEYYSKVGNYNLALDNYAKSKKIIEDNNLKWYLEGVLENYSKTYLKMGNRAMAKKYLYELLALSETLLQTKINASEKLAILEEEDGEYKKALKFLNLRNSLKDSLDSRNIKNDIAQLEIQYQTEKKENKILELQNENSLTDLNLEKKKSQNYLLLILLGSLSFILVSGYLTYNNRRKKALLKEQVQSQEIQQLKVEQERKLFGVMMEGVEQERKRLAADLHDGLGGRLSGISIKLSRLAENKKAETLLPHLDDILGNLDDSLQELRGVARNLMPETLLKYGLKAAVEDYCSTLGDKETNITLQFYNTENVTDKNELLTLYRIIQELINNAIKHAKATEILVQCIVSDDKIDITIEDDGRGFEVDNVTKKMGVGLTSLKNRVDYLNGTMDIRSEINEGTSINIQIEKA</sequence>
<feature type="repeat" description="TPR" evidence="9">
    <location>
        <begin position="86"/>
        <end position="119"/>
    </location>
</feature>
<dbReference type="Gene3D" id="3.30.565.10">
    <property type="entry name" value="Histidine kinase-like ATPase, C-terminal domain"/>
    <property type="match status" value="1"/>
</dbReference>
<dbReference type="AlphaFoldDB" id="A0A5S3PTU7"/>
<proteinExistence type="predicted"/>
<keyword evidence="3" id="KW-0597">Phosphoprotein</keyword>
<evidence type="ECO:0000256" key="2">
    <source>
        <dbReference type="ARBA" id="ARBA00012438"/>
    </source>
</evidence>
<accession>A0A5S3PTU7</accession>
<dbReference type="PANTHER" id="PTHR24421:SF10">
    <property type="entry name" value="NITRATE_NITRITE SENSOR PROTEIN NARQ"/>
    <property type="match status" value="1"/>
</dbReference>
<dbReference type="InterPro" id="IPR011990">
    <property type="entry name" value="TPR-like_helical_dom_sf"/>
</dbReference>
<dbReference type="CDD" id="cd16917">
    <property type="entry name" value="HATPase_UhpB-NarQ-NarX-like"/>
    <property type="match status" value="1"/>
</dbReference>